<keyword evidence="5 7" id="KW-1133">Transmembrane helix</keyword>
<feature type="transmembrane region" description="Helical" evidence="7">
    <location>
        <begin position="167"/>
        <end position="187"/>
    </location>
</feature>
<comment type="caution">
    <text evidence="8">The sequence shown here is derived from an EMBL/GenBank/DDBJ whole genome shotgun (WGS) entry which is preliminary data.</text>
</comment>
<dbReference type="PANTHER" id="PTHR43044">
    <property type="match status" value="1"/>
</dbReference>
<feature type="transmembrane region" description="Helical" evidence="7">
    <location>
        <begin position="268"/>
        <end position="288"/>
    </location>
</feature>
<feature type="transmembrane region" description="Helical" evidence="7">
    <location>
        <begin position="228"/>
        <end position="248"/>
    </location>
</feature>
<proteinExistence type="inferred from homology"/>
<dbReference type="InterPro" id="IPR005614">
    <property type="entry name" value="NrfD-like"/>
</dbReference>
<name>A0A085WAQ8_9BACT</name>
<comment type="subcellular location">
    <subcellularLocation>
        <location evidence="1">Cell membrane</location>
        <topology evidence="1">Multi-pass membrane protein</topology>
    </subcellularLocation>
</comment>
<dbReference type="EMBL" id="JMCB01000013">
    <property type="protein sequence ID" value="KFE64771.1"/>
    <property type="molecule type" value="Genomic_DNA"/>
</dbReference>
<keyword evidence="6 7" id="KW-0472">Membrane</keyword>
<organism evidence="8 9">
    <name type="scientific">Hyalangium minutum</name>
    <dbReference type="NCBI Taxonomy" id="394096"/>
    <lineage>
        <taxon>Bacteria</taxon>
        <taxon>Pseudomonadati</taxon>
        <taxon>Myxococcota</taxon>
        <taxon>Myxococcia</taxon>
        <taxon>Myxococcales</taxon>
        <taxon>Cystobacterineae</taxon>
        <taxon>Archangiaceae</taxon>
        <taxon>Hyalangium</taxon>
    </lineage>
</organism>
<feature type="transmembrane region" description="Helical" evidence="7">
    <location>
        <begin position="309"/>
        <end position="330"/>
    </location>
</feature>
<feature type="transmembrane region" description="Helical" evidence="7">
    <location>
        <begin position="421"/>
        <end position="441"/>
    </location>
</feature>
<protein>
    <submittedName>
        <fullName evidence="8">Molybdopterin oxidoreductase</fullName>
    </submittedName>
</protein>
<gene>
    <name evidence="8" type="ORF">DB31_1789</name>
</gene>
<accession>A0A085WAQ8</accession>
<feature type="transmembrane region" description="Helical" evidence="7">
    <location>
        <begin position="122"/>
        <end position="142"/>
    </location>
</feature>
<feature type="transmembrane region" description="Helical" evidence="7">
    <location>
        <begin position="81"/>
        <end position="110"/>
    </location>
</feature>
<feature type="transmembrane region" description="Helical" evidence="7">
    <location>
        <begin position="376"/>
        <end position="401"/>
    </location>
</feature>
<dbReference type="PANTHER" id="PTHR43044:SF2">
    <property type="entry name" value="POLYSULPHIDE REDUCTASE NRFD"/>
    <property type="match status" value="1"/>
</dbReference>
<evidence type="ECO:0000256" key="6">
    <source>
        <dbReference type="ARBA" id="ARBA00023136"/>
    </source>
</evidence>
<feature type="transmembrane region" description="Helical" evidence="7">
    <location>
        <begin position="350"/>
        <end position="369"/>
    </location>
</feature>
<dbReference type="Pfam" id="PF03916">
    <property type="entry name" value="NrfD"/>
    <property type="match status" value="1"/>
</dbReference>
<evidence type="ECO:0000256" key="4">
    <source>
        <dbReference type="ARBA" id="ARBA00022692"/>
    </source>
</evidence>
<dbReference type="Proteomes" id="UP000028725">
    <property type="component" value="Unassembled WGS sequence"/>
</dbReference>
<dbReference type="AlphaFoldDB" id="A0A085WAQ8"/>
<keyword evidence="9" id="KW-1185">Reference proteome</keyword>
<dbReference type="OrthoDB" id="9806499at2"/>
<dbReference type="STRING" id="394096.DB31_1789"/>
<dbReference type="PATRIC" id="fig|394096.3.peg.6125"/>
<keyword evidence="4 7" id="KW-0812">Transmembrane</keyword>
<evidence type="ECO:0000256" key="5">
    <source>
        <dbReference type="ARBA" id="ARBA00022989"/>
    </source>
</evidence>
<feature type="transmembrane region" description="Helical" evidence="7">
    <location>
        <begin position="45"/>
        <end position="69"/>
    </location>
</feature>
<evidence type="ECO:0000256" key="7">
    <source>
        <dbReference type="SAM" id="Phobius"/>
    </source>
</evidence>
<evidence type="ECO:0000313" key="9">
    <source>
        <dbReference type="Proteomes" id="UP000028725"/>
    </source>
</evidence>
<sequence length="477" mass="53147">MSEPAPKAPVMADPLVEHPLIEGRYSNAELNASLMRPVLAGPARWWWVLVGICSALTVLLMVGMGVTFAKGVGTWGNNIPVAWAFGIINFVWWIGIGHAGTLISAILLLFAEKWRSSVNRMAEAMTLFAVACAGLFPLLHLGRPWKFYWLVPYPSVLRAWPQFRSPLTWDIVAILTYLTVSVLFWYVGLLPDLASARDTARETWKRRAWGVLSMGWRGSARHWLQWRAAYVVLAGVATPLVVSVHTIVSFDFAVAQLPGWHTTVFPPYFVAGAIFSGLAMVLTLLLPARRALGLHHVITNAHLDVLSRLMLVSGLFVAYGYVQEHFFGWYSGNEYEQHAMNILRVGPYAPLFWTVIFCNVVVPQLFWIGRLRIQPVVLWVAALLVNVGMWLERFLIVVAPLSEDFLPSSWKHYAPTWVDLSLLSGTMGLFGLGFLLFLKLVPPVPASEVKHLQHELESSEAFAREAAAQRRSGGGAP</sequence>
<evidence type="ECO:0000256" key="1">
    <source>
        <dbReference type="ARBA" id="ARBA00004651"/>
    </source>
</evidence>
<keyword evidence="3" id="KW-1003">Cell membrane</keyword>
<evidence type="ECO:0000256" key="3">
    <source>
        <dbReference type="ARBA" id="ARBA00022475"/>
    </source>
</evidence>
<evidence type="ECO:0000256" key="2">
    <source>
        <dbReference type="ARBA" id="ARBA00008929"/>
    </source>
</evidence>
<reference evidence="8 9" key="1">
    <citation type="submission" date="2014-04" db="EMBL/GenBank/DDBJ databases">
        <title>Genome assembly of Hyalangium minutum DSM 14724.</title>
        <authorList>
            <person name="Sharma G."/>
            <person name="Subramanian S."/>
        </authorList>
    </citation>
    <scope>NUCLEOTIDE SEQUENCE [LARGE SCALE GENOMIC DNA]</scope>
    <source>
        <strain evidence="8 9">DSM 14724</strain>
    </source>
</reference>
<comment type="similarity">
    <text evidence="2">Belongs to the NrfD family.</text>
</comment>
<evidence type="ECO:0000313" key="8">
    <source>
        <dbReference type="EMBL" id="KFE64771.1"/>
    </source>
</evidence>
<dbReference type="GO" id="GO:0005886">
    <property type="term" value="C:plasma membrane"/>
    <property type="evidence" value="ECO:0007669"/>
    <property type="project" value="UniProtKB-SubCell"/>
</dbReference>
<dbReference type="RefSeq" id="WP_044193728.1">
    <property type="nucleotide sequence ID" value="NZ_JMCB01000013.1"/>
</dbReference>